<feature type="transmembrane region" description="Helical" evidence="1">
    <location>
        <begin position="561"/>
        <end position="581"/>
    </location>
</feature>
<evidence type="ECO:0000313" key="3">
    <source>
        <dbReference type="Proteomes" id="UP001518925"/>
    </source>
</evidence>
<dbReference type="RefSeq" id="WP_204204432.1">
    <property type="nucleotide sequence ID" value="NZ_JAFELM010000039.1"/>
</dbReference>
<name>A0ABS2DKP5_9BACI</name>
<evidence type="ECO:0000256" key="1">
    <source>
        <dbReference type="SAM" id="Phobius"/>
    </source>
</evidence>
<feature type="transmembrane region" description="Helical" evidence="1">
    <location>
        <begin position="415"/>
        <end position="435"/>
    </location>
</feature>
<dbReference type="InterPro" id="IPR043748">
    <property type="entry name" value="DUF5693"/>
</dbReference>
<proteinExistence type="predicted"/>
<dbReference type="EMBL" id="JAFELM010000039">
    <property type="protein sequence ID" value="MBM6619074.1"/>
    <property type="molecule type" value="Genomic_DNA"/>
</dbReference>
<comment type="caution">
    <text evidence="2">The sequence shown here is derived from an EMBL/GenBank/DDBJ whole genome shotgun (WGS) entry which is preliminary data.</text>
</comment>
<feature type="transmembrane region" description="Helical" evidence="1">
    <location>
        <begin position="361"/>
        <end position="378"/>
    </location>
</feature>
<feature type="transmembrane region" description="Helical" evidence="1">
    <location>
        <begin position="539"/>
        <end position="554"/>
    </location>
</feature>
<organism evidence="2 3">
    <name type="scientific">Bacillus suaedaesalsae</name>
    <dbReference type="NCBI Taxonomy" id="2810349"/>
    <lineage>
        <taxon>Bacteria</taxon>
        <taxon>Bacillati</taxon>
        <taxon>Bacillota</taxon>
        <taxon>Bacilli</taxon>
        <taxon>Bacillales</taxon>
        <taxon>Bacillaceae</taxon>
        <taxon>Bacillus</taxon>
    </lineage>
</organism>
<keyword evidence="3" id="KW-1185">Reference proteome</keyword>
<gene>
    <name evidence="2" type="ORF">JR050_15505</name>
</gene>
<dbReference type="Pfam" id="PF18949">
    <property type="entry name" value="DUF5693"/>
    <property type="match status" value="1"/>
</dbReference>
<reference evidence="2 3" key="1">
    <citation type="submission" date="2021-02" db="EMBL/GenBank/DDBJ databases">
        <title>Bacillus sp. RD4P76, an endophyte from a halophyte.</title>
        <authorList>
            <person name="Sun J.-Q."/>
        </authorList>
    </citation>
    <scope>NUCLEOTIDE SEQUENCE [LARGE SCALE GENOMIC DNA]</scope>
    <source>
        <strain evidence="2 3">RD4P76</strain>
    </source>
</reference>
<feature type="transmembrane region" description="Helical" evidence="1">
    <location>
        <begin position="384"/>
        <end position="403"/>
    </location>
</feature>
<feature type="transmembrane region" description="Helical" evidence="1">
    <location>
        <begin position="489"/>
        <end position="507"/>
    </location>
</feature>
<keyword evidence="1" id="KW-0812">Transmembrane</keyword>
<keyword evidence="1" id="KW-1133">Transmembrane helix</keyword>
<keyword evidence="1" id="KW-0472">Membrane</keyword>
<feature type="transmembrane region" description="Helical" evidence="1">
    <location>
        <begin position="336"/>
        <end position="354"/>
    </location>
</feature>
<evidence type="ECO:0000313" key="2">
    <source>
        <dbReference type="EMBL" id="MBM6619074.1"/>
    </source>
</evidence>
<dbReference type="Proteomes" id="UP001518925">
    <property type="component" value="Unassembled WGS sequence"/>
</dbReference>
<protein>
    <submittedName>
        <fullName evidence="2">Uncharacterized protein</fullName>
    </submittedName>
</protein>
<feature type="transmembrane region" description="Helical" evidence="1">
    <location>
        <begin position="593"/>
        <end position="617"/>
    </location>
</feature>
<sequence>MKKWLWIILGFSLVITLPSIYERHSEEKSNNLYETILPYHEIAELIDGGLNKRTVFEELKNSGLTSISLEAETLKLLEQFGKVSLLNREQFLELVIASNSKIDLPKERGTYVFINEEEYFDVEPSITRIFPDIQLIEHNNHNYYFIPGNPEYIEELPLGYSSEAITEITRANFNLIPRFPENMYITNSNEFIFKQLVEIKGPLVTKLLPSGKEIVGYPDNMSKWANEFRKIGYTILSTEFNEQKGFTTYAYMMDLNVVRLHSLEMEERTESQIIDTAIRAVKERNIRALFLHLYADDSNENNFKDSTLLLSKITKSMPTQFNLGNASTFQLDNQSIWEKTFVIFGIVVFIILFAKSILDRRLGILSVGITIFLSIFYLVSGISILAKILALLVAIVTAIYASIPQVDARNMILNYVRSILLSIIGIWLLVTLLYGNEYLSHVGSGFRGVKLLYTLPILFVIFYVLTIYAKQDRYKLSKFILWLKAPVKYWHLILLGILAITGLYYISRTGNAASVSSYELFFRQKLEELLYVRPRTKEFLIGFPLFLVGIYLIQHGKKLGYILLIPGSIGWLSFVNTFTHLHIPLHISLLRSLYSLALGLVVGGVYILLYRTGIYYYSKVKRKVER</sequence>
<feature type="transmembrane region" description="Helical" evidence="1">
    <location>
        <begin position="451"/>
        <end position="469"/>
    </location>
</feature>
<accession>A0ABS2DKP5</accession>